<name>A0A0P0VBS0_ORYSJ</name>
<accession>A0A0P0VBS0</accession>
<dbReference type="PaxDb" id="39947-A0A0P0VBS0"/>
<dbReference type="Proteomes" id="UP000059680">
    <property type="component" value="Chromosome 1"/>
</dbReference>
<reference evidence="1 2" key="2">
    <citation type="journal article" date="2013" name="Plant Cell Physiol.">
        <title>Rice Annotation Project Database (RAP-DB): an integrative and interactive database for rice genomics.</title>
        <authorList>
            <person name="Sakai H."/>
            <person name="Lee S.S."/>
            <person name="Tanaka T."/>
            <person name="Numa H."/>
            <person name="Kim J."/>
            <person name="Kawahara Y."/>
            <person name="Wakimoto H."/>
            <person name="Yang C.C."/>
            <person name="Iwamoto M."/>
            <person name="Abe T."/>
            <person name="Yamada Y."/>
            <person name="Muto A."/>
            <person name="Inokuchi H."/>
            <person name="Ikemura T."/>
            <person name="Matsumoto T."/>
            <person name="Sasaki T."/>
            <person name="Itoh T."/>
        </authorList>
    </citation>
    <scope>NUCLEOTIDE SEQUENCE [LARGE SCALE GENOMIC DNA]</scope>
    <source>
        <strain evidence="2">cv. Nipponbare</strain>
    </source>
</reference>
<evidence type="ECO:0000313" key="2">
    <source>
        <dbReference type="Proteomes" id="UP000059680"/>
    </source>
</evidence>
<protein>
    <submittedName>
        <fullName evidence="1">Os01g0901650 protein</fullName>
    </submittedName>
</protein>
<reference evidence="2" key="1">
    <citation type="journal article" date="2005" name="Nature">
        <title>The map-based sequence of the rice genome.</title>
        <authorList>
            <consortium name="International rice genome sequencing project (IRGSP)"/>
            <person name="Matsumoto T."/>
            <person name="Wu J."/>
            <person name="Kanamori H."/>
            <person name="Katayose Y."/>
            <person name="Fujisawa M."/>
            <person name="Namiki N."/>
            <person name="Mizuno H."/>
            <person name="Yamamoto K."/>
            <person name="Antonio B.A."/>
            <person name="Baba T."/>
            <person name="Sakata K."/>
            <person name="Nagamura Y."/>
            <person name="Aoki H."/>
            <person name="Arikawa K."/>
            <person name="Arita K."/>
            <person name="Bito T."/>
            <person name="Chiden Y."/>
            <person name="Fujitsuka N."/>
            <person name="Fukunaka R."/>
            <person name="Hamada M."/>
            <person name="Harada C."/>
            <person name="Hayashi A."/>
            <person name="Hijishita S."/>
            <person name="Honda M."/>
            <person name="Hosokawa S."/>
            <person name="Ichikawa Y."/>
            <person name="Idonuma A."/>
            <person name="Iijima M."/>
            <person name="Ikeda M."/>
            <person name="Ikeno M."/>
            <person name="Ito K."/>
            <person name="Ito S."/>
            <person name="Ito T."/>
            <person name="Ito Y."/>
            <person name="Ito Y."/>
            <person name="Iwabuchi A."/>
            <person name="Kamiya K."/>
            <person name="Karasawa W."/>
            <person name="Kurita K."/>
            <person name="Katagiri S."/>
            <person name="Kikuta A."/>
            <person name="Kobayashi H."/>
            <person name="Kobayashi N."/>
            <person name="Machita K."/>
            <person name="Maehara T."/>
            <person name="Masukawa M."/>
            <person name="Mizubayashi T."/>
            <person name="Mukai Y."/>
            <person name="Nagasaki H."/>
            <person name="Nagata Y."/>
            <person name="Naito S."/>
            <person name="Nakashima M."/>
            <person name="Nakama Y."/>
            <person name="Nakamichi Y."/>
            <person name="Nakamura M."/>
            <person name="Meguro A."/>
            <person name="Negishi M."/>
            <person name="Ohta I."/>
            <person name="Ohta T."/>
            <person name="Okamoto M."/>
            <person name="Ono N."/>
            <person name="Saji S."/>
            <person name="Sakaguchi M."/>
            <person name="Sakai K."/>
            <person name="Shibata M."/>
            <person name="Shimokawa T."/>
            <person name="Song J."/>
            <person name="Takazaki Y."/>
            <person name="Terasawa K."/>
            <person name="Tsugane M."/>
            <person name="Tsuji K."/>
            <person name="Ueda S."/>
            <person name="Waki K."/>
            <person name="Yamagata H."/>
            <person name="Yamamoto M."/>
            <person name="Yamamoto S."/>
            <person name="Yamane H."/>
            <person name="Yoshiki S."/>
            <person name="Yoshihara R."/>
            <person name="Yukawa K."/>
            <person name="Zhong H."/>
            <person name="Yano M."/>
            <person name="Yuan Q."/>
            <person name="Ouyang S."/>
            <person name="Liu J."/>
            <person name="Jones K.M."/>
            <person name="Gansberger K."/>
            <person name="Moffat K."/>
            <person name="Hill J."/>
            <person name="Bera J."/>
            <person name="Fadrosh D."/>
            <person name="Jin S."/>
            <person name="Johri S."/>
            <person name="Kim M."/>
            <person name="Overton L."/>
            <person name="Reardon M."/>
            <person name="Tsitrin T."/>
            <person name="Vuong H."/>
            <person name="Weaver B."/>
            <person name="Ciecko A."/>
            <person name="Tallon L."/>
            <person name="Jackson J."/>
            <person name="Pai G."/>
            <person name="Aken S.V."/>
            <person name="Utterback T."/>
            <person name="Reidmuller S."/>
            <person name="Feldblyum T."/>
            <person name="Hsiao J."/>
            <person name="Zismann V."/>
            <person name="Iobst S."/>
            <person name="de Vazeille A.R."/>
            <person name="Buell C.R."/>
            <person name="Ying K."/>
            <person name="Li Y."/>
            <person name="Lu T."/>
            <person name="Huang Y."/>
            <person name="Zhao Q."/>
            <person name="Feng Q."/>
            <person name="Zhang L."/>
            <person name="Zhu J."/>
            <person name="Weng Q."/>
            <person name="Mu J."/>
            <person name="Lu Y."/>
            <person name="Fan D."/>
            <person name="Liu Y."/>
            <person name="Guan J."/>
            <person name="Zhang Y."/>
            <person name="Yu S."/>
            <person name="Liu X."/>
            <person name="Zhang Y."/>
            <person name="Hong G."/>
            <person name="Han B."/>
            <person name="Choisne N."/>
            <person name="Demange N."/>
            <person name="Orjeda G."/>
            <person name="Samain S."/>
            <person name="Cattolico L."/>
            <person name="Pelletier E."/>
            <person name="Couloux A."/>
            <person name="Segurens B."/>
            <person name="Wincker P."/>
            <person name="D'Hont A."/>
            <person name="Scarpelli C."/>
            <person name="Weissenbach J."/>
            <person name="Salanoubat M."/>
            <person name="Quetier F."/>
            <person name="Yu Y."/>
            <person name="Kim H.R."/>
            <person name="Rambo T."/>
            <person name="Currie J."/>
            <person name="Collura K."/>
            <person name="Luo M."/>
            <person name="Yang T."/>
            <person name="Ammiraju J.S.S."/>
            <person name="Engler F."/>
            <person name="Soderlund C."/>
            <person name="Wing R.A."/>
            <person name="Palmer L.E."/>
            <person name="de la Bastide M."/>
            <person name="Spiegel L."/>
            <person name="Nascimento L."/>
            <person name="Zutavern T."/>
            <person name="O'Shaughnessy A."/>
            <person name="Dike S."/>
            <person name="Dedhia N."/>
            <person name="Preston R."/>
            <person name="Balija V."/>
            <person name="McCombie W.R."/>
            <person name="Chow T."/>
            <person name="Chen H."/>
            <person name="Chung M."/>
            <person name="Chen C."/>
            <person name="Shaw J."/>
            <person name="Wu H."/>
            <person name="Hsiao K."/>
            <person name="Chao Y."/>
            <person name="Chu M."/>
            <person name="Cheng C."/>
            <person name="Hour A."/>
            <person name="Lee P."/>
            <person name="Lin S."/>
            <person name="Lin Y."/>
            <person name="Liou J."/>
            <person name="Liu S."/>
            <person name="Hsing Y."/>
            <person name="Raghuvanshi S."/>
            <person name="Mohanty A."/>
            <person name="Bharti A.K."/>
            <person name="Gaur A."/>
            <person name="Gupta V."/>
            <person name="Kumar D."/>
            <person name="Ravi V."/>
            <person name="Vij S."/>
            <person name="Kapur A."/>
            <person name="Khurana P."/>
            <person name="Khurana P."/>
            <person name="Khurana J.P."/>
            <person name="Tyagi A.K."/>
            <person name="Gaikwad K."/>
            <person name="Singh A."/>
            <person name="Dalal V."/>
            <person name="Srivastava S."/>
            <person name="Dixit A."/>
            <person name="Pal A.K."/>
            <person name="Ghazi I.A."/>
            <person name="Yadav M."/>
            <person name="Pandit A."/>
            <person name="Bhargava A."/>
            <person name="Sureshbabu K."/>
            <person name="Batra K."/>
            <person name="Sharma T.R."/>
            <person name="Mohapatra T."/>
            <person name="Singh N.K."/>
            <person name="Messing J."/>
            <person name="Nelson A.B."/>
            <person name="Fuks G."/>
            <person name="Kavchok S."/>
            <person name="Keizer G."/>
            <person name="Linton E."/>
            <person name="Llaca V."/>
            <person name="Song R."/>
            <person name="Tanyolac B."/>
            <person name="Young S."/>
            <person name="Ho-Il K."/>
            <person name="Hahn J.H."/>
            <person name="Sangsakoo G."/>
            <person name="Vanavichit A."/>
            <person name="de Mattos Luiz.A.T."/>
            <person name="Zimmer P.D."/>
            <person name="Malone G."/>
            <person name="Dellagostin O."/>
            <person name="de Oliveira A.C."/>
            <person name="Bevan M."/>
            <person name="Bancroft I."/>
            <person name="Minx P."/>
            <person name="Cordum H."/>
            <person name="Wilson R."/>
            <person name="Cheng Z."/>
            <person name="Jin W."/>
            <person name="Jiang J."/>
            <person name="Leong S.A."/>
            <person name="Iwama H."/>
            <person name="Gojobori T."/>
            <person name="Itoh T."/>
            <person name="Niimura Y."/>
            <person name="Fujii Y."/>
            <person name="Habara T."/>
            <person name="Sakai H."/>
            <person name="Sato Y."/>
            <person name="Wilson G."/>
            <person name="Kumar K."/>
            <person name="McCouch S."/>
            <person name="Juretic N."/>
            <person name="Hoen D."/>
            <person name="Wright S."/>
            <person name="Bruskiewich R."/>
            <person name="Bureau T."/>
            <person name="Miyao A."/>
            <person name="Hirochika H."/>
            <person name="Nishikawa T."/>
            <person name="Kadowaki K."/>
            <person name="Sugiura M."/>
            <person name="Burr B."/>
            <person name="Sasaki T."/>
        </authorList>
    </citation>
    <scope>NUCLEOTIDE SEQUENCE [LARGE SCALE GENOMIC DNA]</scope>
    <source>
        <strain evidence="2">cv. Nipponbare</strain>
    </source>
</reference>
<sequence length="143" mass="16302">MHPVASLQKPLAVAQLLHQDICIQHQRFQDETVECAPAQLVYLISLVFYQLLQSINNVEITIFVEVAEVTSFQPAVWSDRCCSCFRITHIAFHDDWASDPELAAPPRPQHLAGGRVDDLRLHARRKPPHRSVRRRLLRPSHGG</sequence>
<feature type="non-terminal residue" evidence="1">
    <location>
        <position position="1"/>
    </location>
</feature>
<reference evidence="1 2" key="3">
    <citation type="journal article" date="2013" name="Rice">
        <title>Improvement of the Oryza sativa Nipponbare reference genome using next generation sequence and optical map data.</title>
        <authorList>
            <person name="Kawahara Y."/>
            <person name="de la Bastide M."/>
            <person name="Hamilton J.P."/>
            <person name="Kanamori H."/>
            <person name="McCombie W.R."/>
            <person name="Ouyang S."/>
            <person name="Schwartz D.C."/>
            <person name="Tanaka T."/>
            <person name="Wu J."/>
            <person name="Zhou S."/>
            <person name="Childs K.L."/>
            <person name="Davidson R.M."/>
            <person name="Lin H."/>
            <person name="Quesada-Ocampo L."/>
            <person name="Vaillancourt B."/>
            <person name="Sakai H."/>
            <person name="Lee S.S."/>
            <person name="Kim J."/>
            <person name="Numa H."/>
            <person name="Itoh T."/>
            <person name="Buell C.R."/>
            <person name="Matsumoto T."/>
        </authorList>
    </citation>
    <scope>NUCLEOTIDE SEQUENCE [LARGE SCALE GENOMIC DNA]</scope>
    <source>
        <strain evidence="2">cv. Nipponbare</strain>
    </source>
</reference>
<gene>
    <name evidence="1" type="ordered locus">Os01g0901650</name>
    <name evidence="1" type="ORF">OSNPB_010901650</name>
</gene>
<dbReference type="EMBL" id="AP014957">
    <property type="protein sequence ID" value="BAS75755.1"/>
    <property type="molecule type" value="Genomic_DNA"/>
</dbReference>
<proteinExistence type="predicted"/>
<organism evidence="1 2">
    <name type="scientific">Oryza sativa subsp. japonica</name>
    <name type="common">Rice</name>
    <dbReference type="NCBI Taxonomy" id="39947"/>
    <lineage>
        <taxon>Eukaryota</taxon>
        <taxon>Viridiplantae</taxon>
        <taxon>Streptophyta</taxon>
        <taxon>Embryophyta</taxon>
        <taxon>Tracheophyta</taxon>
        <taxon>Spermatophyta</taxon>
        <taxon>Magnoliopsida</taxon>
        <taxon>Liliopsida</taxon>
        <taxon>Poales</taxon>
        <taxon>Poaceae</taxon>
        <taxon>BOP clade</taxon>
        <taxon>Oryzoideae</taxon>
        <taxon>Oryzeae</taxon>
        <taxon>Oryzinae</taxon>
        <taxon>Oryza</taxon>
        <taxon>Oryza sativa</taxon>
    </lineage>
</organism>
<dbReference type="InParanoid" id="A0A0P0VBS0"/>
<evidence type="ECO:0000313" key="1">
    <source>
        <dbReference type="EMBL" id="BAS75755.1"/>
    </source>
</evidence>
<dbReference type="AlphaFoldDB" id="A0A0P0VBS0"/>
<keyword evidence="2" id="KW-1185">Reference proteome</keyword>